<dbReference type="InterPro" id="IPR012910">
    <property type="entry name" value="Plug_dom"/>
</dbReference>
<reference evidence="7 8" key="1">
    <citation type="submission" date="2014-12" db="EMBL/GenBank/DDBJ databases">
        <title>Genome sequencing of Alteromonas marina AD001.</title>
        <authorList>
            <person name="Adrian T.G.S."/>
            <person name="Chan K.G."/>
        </authorList>
    </citation>
    <scope>NUCLEOTIDE SEQUENCE [LARGE SCALE GENOMIC DNA]</scope>
    <source>
        <strain evidence="7 8">AD001</strain>
    </source>
</reference>
<dbReference type="AlphaFoldDB" id="A0A0B3ZGW5"/>
<accession>A0A0B3ZGW5</accession>
<dbReference type="Pfam" id="PF25183">
    <property type="entry name" value="OMP_b-brl_4"/>
    <property type="match status" value="2"/>
</dbReference>
<dbReference type="InterPro" id="IPR037066">
    <property type="entry name" value="Plug_dom_sf"/>
</dbReference>
<feature type="chain" id="PRO_5002083830" evidence="4">
    <location>
        <begin position="27"/>
        <end position="1055"/>
    </location>
</feature>
<comment type="subcellular location">
    <subcellularLocation>
        <location evidence="1">Cell outer membrane</location>
    </subcellularLocation>
</comment>
<dbReference type="InterPro" id="IPR013784">
    <property type="entry name" value="Carb-bd-like_fold"/>
</dbReference>
<dbReference type="InterPro" id="IPR036942">
    <property type="entry name" value="Beta-barrel_TonB_sf"/>
</dbReference>
<dbReference type="Pfam" id="PF13620">
    <property type="entry name" value="CarboxypepD_reg"/>
    <property type="match status" value="1"/>
</dbReference>
<proteinExistence type="predicted"/>
<dbReference type="InterPro" id="IPR057601">
    <property type="entry name" value="Oar-like_b-barrel"/>
</dbReference>
<dbReference type="GO" id="GO:0030246">
    <property type="term" value="F:carbohydrate binding"/>
    <property type="evidence" value="ECO:0007669"/>
    <property type="project" value="InterPro"/>
</dbReference>
<evidence type="ECO:0000259" key="6">
    <source>
        <dbReference type="Pfam" id="PF25183"/>
    </source>
</evidence>
<name>A0A0B3ZGW5_9ALTE</name>
<evidence type="ECO:0000256" key="1">
    <source>
        <dbReference type="ARBA" id="ARBA00004442"/>
    </source>
</evidence>
<evidence type="ECO:0000313" key="8">
    <source>
        <dbReference type="Proteomes" id="UP000031197"/>
    </source>
</evidence>
<gene>
    <name evidence="7" type="ORF">RJ41_01385</name>
</gene>
<sequence>MNSPAKFSRIAAAVALSIGLSTAVMAQETSSAIKGSLVGPAGAPAAGTTVIITHVPTGARKTVQVNSAGQFSSQGLRVGGPYTVEFDSDKFDDKVISDVYLQLGEPLVINLALTAEADVERIQVTASQMGYDVFGQKSPASTFNLEDLESAPSANRDLKDIVRVDPRISISESDGEEAIICGGGNPRFSALTVDGVRMNDSFGLNQNGYPTVRMPFSFDAIDQVTVELAPFDVQYGGFTACNINAVTKSGTNEVHGSAFYDYTSDSFMGDKVEDTDVDTGDFTEKRYGVNVGLPLIKDELFFFGAYEKLEGAQIFSYGPLGNQVSQEDIDRIREIASRVYDYDIGGTPGSMPVEDEKVLVKLDWNINDAHRASLVYNYNDGFRIDQSDDYSTALSLDSHFYEVGAKLNSTVASLYSDWTDDFSTEVRLGRIKLTNRQSSLDADSGFGEIRIDRVNGADVFFGPDDSRQSNEMDWNSTTAKFAGTYYLDNHTITFGYEYEELEAFNLFMQHTIGEYRFETIDDFEAGLADDIYYNNSAGTNDPQDAAQRFSYETNTLYVQDEWVLDDLTLLFGLRYDKYSSDDKPKRNEVFAQRYGYDNTSTFDGIDLLQPRFGFNYTLNDNMEVRGGVGLYSGGNPNVWLSNSFSNDGITNIDTYRSDFELFDENGNTVPLVNGGRLIYSPLQEMFDEVADADPSLGNEPSTNAVDPDFEIPSEWKFNLGFTWVTDSDYVFQADILHNKKQDSAQIINVGWDTENVTFAADGRPIYDYIQVGTDGDGDAVFRNFRKSDLVLTNAREDGKSTTISFAVQKEYDFGLDASFGYAYNRSEDVTPMASSVAFSNFTNFASSDPLNPGIATSNYEVPHRFTFNLRYSTEIVDGYKTSFSLFGSRQQGRPFSYTFDGITIGDAQFRTNNALLYIPEVDDPNVTYAEGFDLGAFNSFIDEGGFARGEILERNSENAEWYSRVDFRIDQQLPGFMKGHRASAYFILKNVGNFLNDDWGVRKIGPFVSAPVLDASLNSDGTYTYNEFFEGNTNQNGFFNEQSLWQIRVGVKYSF</sequence>
<dbReference type="EMBL" id="JWLW01000002">
    <property type="protein sequence ID" value="KHT57637.1"/>
    <property type="molecule type" value="Genomic_DNA"/>
</dbReference>
<keyword evidence="8" id="KW-1185">Reference proteome</keyword>
<keyword evidence="2" id="KW-0472">Membrane</keyword>
<evidence type="ECO:0000256" key="3">
    <source>
        <dbReference type="ARBA" id="ARBA00023237"/>
    </source>
</evidence>
<feature type="domain" description="TonB-dependent transporter Oar-like beta-barrel" evidence="6">
    <location>
        <begin position="354"/>
        <end position="878"/>
    </location>
</feature>
<dbReference type="GO" id="GO:0009279">
    <property type="term" value="C:cell outer membrane"/>
    <property type="evidence" value="ECO:0007669"/>
    <property type="project" value="UniProtKB-SubCell"/>
</dbReference>
<evidence type="ECO:0000259" key="5">
    <source>
        <dbReference type="Pfam" id="PF07715"/>
    </source>
</evidence>
<dbReference type="SUPFAM" id="SSF49452">
    <property type="entry name" value="Starch-binding domain-like"/>
    <property type="match status" value="1"/>
</dbReference>
<dbReference type="Gene3D" id="2.170.130.10">
    <property type="entry name" value="TonB-dependent receptor, plug domain"/>
    <property type="match status" value="1"/>
</dbReference>
<keyword evidence="3" id="KW-0998">Cell outer membrane</keyword>
<comment type="caution">
    <text evidence="7">The sequence shown here is derived from an EMBL/GenBank/DDBJ whole genome shotgun (WGS) entry which is preliminary data.</text>
</comment>
<evidence type="ECO:0000256" key="2">
    <source>
        <dbReference type="ARBA" id="ARBA00023136"/>
    </source>
</evidence>
<organism evidence="7 8">
    <name type="scientific">Alteromonas marina</name>
    <dbReference type="NCBI Taxonomy" id="203795"/>
    <lineage>
        <taxon>Bacteria</taxon>
        <taxon>Pseudomonadati</taxon>
        <taxon>Pseudomonadota</taxon>
        <taxon>Gammaproteobacteria</taxon>
        <taxon>Alteromonadales</taxon>
        <taxon>Alteromonadaceae</taxon>
        <taxon>Alteromonas/Salinimonas group</taxon>
        <taxon>Alteromonas</taxon>
    </lineage>
</organism>
<protein>
    <submittedName>
        <fullName evidence="7">TonB-dependent receptor</fullName>
    </submittedName>
</protein>
<dbReference type="Gene3D" id="2.40.170.20">
    <property type="entry name" value="TonB-dependent receptor, beta-barrel domain"/>
    <property type="match status" value="1"/>
</dbReference>
<keyword evidence="7" id="KW-0675">Receptor</keyword>
<keyword evidence="4" id="KW-0732">Signal</keyword>
<dbReference type="Pfam" id="PF07715">
    <property type="entry name" value="Plug"/>
    <property type="match status" value="1"/>
</dbReference>
<dbReference type="Proteomes" id="UP000031197">
    <property type="component" value="Unassembled WGS sequence"/>
</dbReference>
<evidence type="ECO:0000313" key="7">
    <source>
        <dbReference type="EMBL" id="KHT57637.1"/>
    </source>
</evidence>
<feature type="domain" description="TonB-dependent transporter Oar-like beta-barrel" evidence="6">
    <location>
        <begin position="246"/>
        <end position="310"/>
    </location>
</feature>
<evidence type="ECO:0000256" key="4">
    <source>
        <dbReference type="SAM" id="SignalP"/>
    </source>
</evidence>
<dbReference type="OrthoDB" id="9768147at2"/>
<dbReference type="SUPFAM" id="SSF56935">
    <property type="entry name" value="Porins"/>
    <property type="match status" value="1"/>
</dbReference>
<feature type="domain" description="TonB-dependent receptor plug" evidence="5">
    <location>
        <begin position="139"/>
        <end position="237"/>
    </location>
</feature>
<dbReference type="RefSeq" id="WP_039216392.1">
    <property type="nucleotide sequence ID" value="NZ_JWLW01000002.1"/>
</dbReference>
<feature type="signal peptide" evidence="4">
    <location>
        <begin position="1"/>
        <end position="26"/>
    </location>
</feature>